<proteinExistence type="predicted"/>
<reference evidence="1" key="1">
    <citation type="journal article" date="2015" name="Nature">
        <title>Complex archaea that bridge the gap between prokaryotes and eukaryotes.</title>
        <authorList>
            <person name="Spang A."/>
            <person name="Saw J.H."/>
            <person name="Jorgensen S.L."/>
            <person name="Zaremba-Niedzwiedzka K."/>
            <person name="Martijn J."/>
            <person name="Lind A.E."/>
            <person name="van Eijk R."/>
            <person name="Schleper C."/>
            <person name="Guy L."/>
            <person name="Ettema T.J."/>
        </authorList>
    </citation>
    <scope>NUCLEOTIDE SEQUENCE</scope>
</reference>
<comment type="caution">
    <text evidence="1">The sequence shown here is derived from an EMBL/GenBank/DDBJ whole genome shotgun (WGS) entry which is preliminary data.</text>
</comment>
<sequence>MSNITEEQIEKLVRNEEDEFSIETFRIKYSINPEIPAFYTGFNRLVEKGILKRLRRGWYRKVKRIEPITWWDGGDAVGIGIVWPYGIEDDSRFGVTDKALMGFDDNIEVFPNDTIVVAGSSNWGKTTFALNFLVNNLHLFKGVRLMVNEYKPERFKDRMKRIDWVDYWNADKPKFELLPVTENHIDHIVPDYLNIIDWLHISDELWKVAKHIEDMQMLLRGGINLVVLQKSKDKANAIGGDWPEFFPAVFFLLDAPGVLTVRKVKSAPSGQVTPQDKRYAYDIIERGSRFHSIREIKVCNQCWGNKKFKGNECDKCVGKGFVDK</sequence>
<dbReference type="Gene3D" id="3.40.50.300">
    <property type="entry name" value="P-loop containing nucleotide triphosphate hydrolases"/>
    <property type="match status" value="1"/>
</dbReference>
<protein>
    <submittedName>
        <fullName evidence="1">Uncharacterized protein</fullName>
    </submittedName>
</protein>
<dbReference type="InterPro" id="IPR027417">
    <property type="entry name" value="P-loop_NTPase"/>
</dbReference>
<dbReference type="EMBL" id="LAZR01000633">
    <property type="protein sequence ID" value="KKN62160.1"/>
    <property type="molecule type" value="Genomic_DNA"/>
</dbReference>
<evidence type="ECO:0000313" key="1">
    <source>
        <dbReference type="EMBL" id="KKN62160.1"/>
    </source>
</evidence>
<organism evidence="1">
    <name type="scientific">marine sediment metagenome</name>
    <dbReference type="NCBI Taxonomy" id="412755"/>
    <lineage>
        <taxon>unclassified sequences</taxon>
        <taxon>metagenomes</taxon>
        <taxon>ecological metagenomes</taxon>
    </lineage>
</organism>
<dbReference type="AlphaFoldDB" id="A0A0F9S077"/>
<accession>A0A0F9S077</accession>
<gene>
    <name evidence="1" type="ORF">LCGC14_0514390</name>
</gene>
<dbReference type="SUPFAM" id="SSF52540">
    <property type="entry name" value="P-loop containing nucleoside triphosphate hydrolases"/>
    <property type="match status" value="1"/>
</dbReference>
<name>A0A0F9S077_9ZZZZ</name>